<dbReference type="AlphaFoldDB" id="A0A821HS69"/>
<reference evidence="1" key="1">
    <citation type="submission" date="2021-02" db="EMBL/GenBank/DDBJ databases">
        <authorList>
            <person name="Nowell W R."/>
        </authorList>
    </citation>
    <scope>NUCLEOTIDE SEQUENCE</scope>
</reference>
<sequence>MGRGARQGDRGSYRMILSDKDLEWVLGASWEEELPKIVGTTLYQTLNEARNLHYESKCGSKGVGIAQCKREHKDSKDFMAALSSGNIVAVKEFLKKQNQGANLIAASSRTVLLMDATGSMTNLLSAAKETVCTMFERASDILTLKGLSCNVFQMQFAVYRNYSSDVNKILEVSSWETKARNLRAFMSTIDPEGGMGEEAIEIGLWHATKESETEGGISQVILIGDAPANTQSDVTEKRTKLGEAYWEQTRFAVPTYYEDELQKLINKNIPVHSFYLTDYAKDNFQKIAISTNGRCEFLNIKSPQGARSLTDFVTEEVLRKAGGDQGDSIVELYRAKYVKSFTS</sequence>
<dbReference type="SUPFAM" id="SSF53300">
    <property type="entry name" value="vWA-like"/>
    <property type="match status" value="1"/>
</dbReference>
<organism evidence="1 2">
    <name type="scientific">Rotaria socialis</name>
    <dbReference type="NCBI Taxonomy" id="392032"/>
    <lineage>
        <taxon>Eukaryota</taxon>
        <taxon>Metazoa</taxon>
        <taxon>Spiralia</taxon>
        <taxon>Gnathifera</taxon>
        <taxon>Rotifera</taxon>
        <taxon>Eurotatoria</taxon>
        <taxon>Bdelloidea</taxon>
        <taxon>Philodinida</taxon>
        <taxon>Philodinidae</taxon>
        <taxon>Rotaria</taxon>
    </lineage>
</organism>
<dbReference type="EMBL" id="CAJOBP010033228">
    <property type="protein sequence ID" value="CAF4685935.1"/>
    <property type="molecule type" value="Genomic_DNA"/>
</dbReference>
<protein>
    <recommendedName>
        <fullName evidence="3">VWFA domain-containing protein</fullName>
    </recommendedName>
</protein>
<dbReference type="InterPro" id="IPR036465">
    <property type="entry name" value="vWFA_dom_sf"/>
</dbReference>
<comment type="caution">
    <text evidence="1">The sequence shown here is derived from an EMBL/GenBank/DDBJ whole genome shotgun (WGS) entry which is preliminary data.</text>
</comment>
<name>A0A821HS69_9BILA</name>
<dbReference type="Proteomes" id="UP000663873">
    <property type="component" value="Unassembled WGS sequence"/>
</dbReference>
<evidence type="ECO:0000313" key="1">
    <source>
        <dbReference type="EMBL" id="CAF4685935.1"/>
    </source>
</evidence>
<gene>
    <name evidence="1" type="ORF">UJA718_LOCUS35496</name>
</gene>
<evidence type="ECO:0008006" key="3">
    <source>
        <dbReference type="Google" id="ProtNLM"/>
    </source>
</evidence>
<dbReference type="CDD" id="cd00198">
    <property type="entry name" value="vWFA"/>
    <property type="match status" value="1"/>
</dbReference>
<dbReference type="Gene3D" id="3.40.50.410">
    <property type="entry name" value="von Willebrand factor, type A domain"/>
    <property type="match status" value="1"/>
</dbReference>
<accession>A0A821HS69</accession>
<keyword evidence="2" id="KW-1185">Reference proteome</keyword>
<proteinExistence type="predicted"/>
<evidence type="ECO:0000313" key="2">
    <source>
        <dbReference type="Proteomes" id="UP000663873"/>
    </source>
</evidence>